<comment type="caution">
    <text evidence="2">The sequence shown here is derived from an EMBL/GenBank/DDBJ whole genome shotgun (WGS) entry which is preliminary data.</text>
</comment>
<sequence length="39" mass="4251">MGGRVAVSWTATSGRQKDYHPDVAVQDTPGLSYTQEQVN</sequence>
<dbReference type="Proteomes" id="UP000700732">
    <property type="component" value="Unassembled WGS sequence"/>
</dbReference>
<dbReference type="EMBL" id="VFIA01000019">
    <property type="protein sequence ID" value="MBC3792823.1"/>
    <property type="molecule type" value="Genomic_DNA"/>
</dbReference>
<gene>
    <name evidence="2" type="ORF">FH603_3337</name>
</gene>
<feature type="region of interest" description="Disordered" evidence="1">
    <location>
        <begin position="1"/>
        <end position="39"/>
    </location>
</feature>
<evidence type="ECO:0000313" key="2">
    <source>
        <dbReference type="EMBL" id="MBC3792823.1"/>
    </source>
</evidence>
<feature type="compositionally biased region" description="Polar residues" evidence="1">
    <location>
        <begin position="29"/>
        <end position="39"/>
    </location>
</feature>
<keyword evidence="3" id="KW-1185">Reference proteome</keyword>
<evidence type="ECO:0000313" key="3">
    <source>
        <dbReference type="Proteomes" id="UP000700732"/>
    </source>
</evidence>
<reference evidence="2 3" key="1">
    <citation type="submission" date="2019-06" db="EMBL/GenBank/DDBJ databases">
        <title>Spirosoma utsteinense sp. nov. isolated from Antarctic ice-free soils.</title>
        <authorList>
            <person name="Tahon G."/>
        </authorList>
    </citation>
    <scope>NUCLEOTIDE SEQUENCE [LARGE SCALE GENOMIC DNA]</scope>
    <source>
        <strain evidence="2 3">LMG 31447</strain>
    </source>
</reference>
<proteinExistence type="predicted"/>
<organism evidence="2 3">
    <name type="scientific">Spirosoma utsteinense</name>
    <dbReference type="NCBI Taxonomy" id="2585773"/>
    <lineage>
        <taxon>Bacteria</taxon>
        <taxon>Pseudomonadati</taxon>
        <taxon>Bacteroidota</taxon>
        <taxon>Cytophagia</taxon>
        <taxon>Cytophagales</taxon>
        <taxon>Cytophagaceae</taxon>
        <taxon>Spirosoma</taxon>
    </lineage>
</organism>
<name>A0ABR6W9I1_9BACT</name>
<evidence type="ECO:0000256" key="1">
    <source>
        <dbReference type="SAM" id="MobiDB-lite"/>
    </source>
</evidence>
<accession>A0ABR6W9I1</accession>
<protein>
    <submittedName>
        <fullName evidence="2">Uncharacterized protein</fullName>
    </submittedName>
</protein>